<dbReference type="InterPro" id="IPR004437">
    <property type="entry name" value="ParB/RepB/Spo0J"/>
</dbReference>
<dbReference type="RefSeq" id="WP_090061008.1">
    <property type="nucleotide sequence ID" value="NZ_FORH01000004.1"/>
</dbReference>
<keyword evidence="2" id="KW-0159">Chromosome partition</keyword>
<protein>
    <submittedName>
        <fullName evidence="7">Chromosome partitioning protein, ParB family</fullName>
    </submittedName>
</protein>
<dbReference type="Gene3D" id="1.10.10.2830">
    <property type="match status" value="1"/>
</dbReference>
<gene>
    <name evidence="7" type="ORF">SAMN04487991_2486</name>
</gene>
<dbReference type="CDD" id="cd16393">
    <property type="entry name" value="SPO0J_N"/>
    <property type="match status" value="1"/>
</dbReference>
<evidence type="ECO:0000256" key="3">
    <source>
        <dbReference type="ARBA" id="ARBA00023125"/>
    </source>
</evidence>
<dbReference type="SMART" id="SM00470">
    <property type="entry name" value="ParB"/>
    <property type="match status" value="1"/>
</dbReference>
<dbReference type="Proteomes" id="UP000199630">
    <property type="component" value="Unassembled WGS sequence"/>
</dbReference>
<accession>A0A1I3SM28</accession>
<proteinExistence type="inferred from homology"/>
<dbReference type="FunFam" id="1.10.10.2830:FF:000001">
    <property type="entry name" value="Chromosome partitioning protein ParB"/>
    <property type="match status" value="1"/>
</dbReference>
<dbReference type="GO" id="GO:0005694">
    <property type="term" value="C:chromosome"/>
    <property type="evidence" value="ECO:0007669"/>
    <property type="project" value="TreeGrafter"/>
</dbReference>
<dbReference type="Pfam" id="PF23552">
    <property type="entry name" value="ParB_C"/>
    <property type="match status" value="1"/>
</dbReference>
<feature type="domain" description="ParB-like N-terminal" evidence="6">
    <location>
        <begin position="41"/>
        <end position="133"/>
    </location>
</feature>
<dbReference type="FunFam" id="3.90.1530.30:FF:000001">
    <property type="entry name" value="Chromosome partitioning protein ParB"/>
    <property type="match status" value="1"/>
</dbReference>
<dbReference type="AlphaFoldDB" id="A0A1I3SM28"/>
<dbReference type="InterPro" id="IPR041468">
    <property type="entry name" value="HTH_ParB/Spo0J"/>
</dbReference>
<dbReference type="Gene3D" id="3.90.1530.30">
    <property type="match status" value="1"/>
</dbReference>
<dbReference type="OrthoDB" id="9802051at2"/>
<keyword evidence="3" id="KW-0238">DNA-binding</keyword>
<evidence type="ECO:0000259" key="6">
    <source>
        <dbReference type="SMART" id="SM00470"/>
    </source>
</evidence>
<comment type="similarity">
    <text evidence="1">Belongs to the ParB family.</text>
</comment>
<dbReference type="SUPFAM" id="SSF110849">
    <property type="entry name" value="ParB/Sulfiredoxin"/>
    <property type="match status" value="1"/>
</dbReference>
<evidence type="ECO:0000256" key="5">
    <source>
        <dbReference type="SAM" id="MobiDB-lite"/>
    </source>
</evidence>
<dbReference type="GO" id="GO:0045881">
    <property type="term" value="P:positive regulation of sporulation resulting in formation of a cellular spore"/>
    <property type="evidence" value="ECO:0007669"/>
    <property type="project" value="TreeGrafter"/>
</dbReference>
<dbReference type="Pfam" id="PF02195">
    <property type="entry name" value="ParB_N"/>
    <property type="match status" value="1"/>
</dbReference>
<dbReference type="NCBIfam" id="TIGR00180">
    <property type="entry name" value="parB_part"/>
    <property type="match status" value="1"/>
</dbReference>
<sequence>MATPSKPKNRGLGRGLSALMADVTQETEEVGSSAEPRRPDMMVPIEKIAPNPDQPRRTFEPDALEELAESIKEKGVIQPLIVRENPRAEGEYEIVAGERRWRASQMARLHELPVLIRDYTDTEVLEVAIIENIQRSDLNAIEEAAGYKQLMERFGHTQEKLSEALGKSRSHIANLMRLLNLPEDVRALVIDGALSAGHARALITAEEPSALAKKIVQGGLSVRDAEKLVKLEKTPIKPKPAKMSTSVEKDADTRALEGDLSASIGMKVSIAHKEGSEKGALTISYESLDELDALCGLLSRGV</sequence>
<dbReference type="GO" id="GO:0003677">
    <property type="term" value="F:DNA binding"/>
    <property type="evidence" value="ECO:0007669"/>
    <property type="project" value="UniProtKB-KW"/>
</dbReference>
<dbReference type="InterPro" id="IPR036086">
    <property type="entry name" value="ParB/Sulfiredoxin_sf"/>
</dbReference>
<dbReference type="InterPro" id="IPR003115">
    <property type="entry name" value="ParB_N"/>
</dbReference>
<evidence type="ECO:0000313" key="7">
    <source>
        <dbReference type="EMBL" id="SFJ58671.1"/>
    </source>
</evidence>
<name>A0A1I3SM28_9RHOB</name>
<feature type="region of interest" description="Disordered" evidence="5">
    <location>
        <begin position="1"/>
        <end position="58"/>
    </location>
</feature>
<dbReference type="InterPro" id="IPR057240">
    <property type="entry name" value="ParB_dimer_C"/>
</dbReference>
<dbReference type="InterPro" id="IPR050336">
    <property type="entry name" value="Chromosome_partition/occlusion"/>
</dbReference>
<dbReference type="PANTHER" id="PTHR33375">
    <property type="entry name" value="CHROMOSOME-PARTITIONING PROTEIN PARB-RELATED"/>
    <property type="match status" value="1"/>
</dbReference>
<dbReference type="PANTHER" id="PTHR33375:SF1">
    <property type="entry name" value="CHROMOSOME-PARTITIONING PROTEIN PARB-RELATED"/>
    <property type="match status" value="1"/>
</dbReference>
<organism evidence="7 8">
    <name type="scientific">Celeribacter neptunius</name>
    <dbReference type="NCBI Taxonomy" id="588602"/>
    <lineage>
        <taxon>Bacteria</taxon>
        <taxon>Pseudomonadati</taxon>
        <taxon>Pseudomonadota</taxon>
        <taxon>Alphaproteobacteria</taxon>
        <taxon>Rhodobacterales</taxon>
        <taxon>Roseobacteraceae</taxon>
        <taxon>Celeribacter</taxon>
    </lineage>
</organism>
<evidence type="ECO:0000256" key="4">
    <source>
        <dbReference type="ARBA" id="ARBA00025472"/>
    </source>
</evidence>
<dbReference type="EMBL" id="FORH01000004">
    <property type="protein sequence ID" value="SFJ58671.1"/>
    <property type="molecule type" value="Genomic_DNA"/>
</dbReference>
<evidence type="ECO:0000313" key="8">
    <source>
        <dbReference type="Proteomes" id="UP000199630"/>
    </source>
</evidence>
<reference evidence="8" key="1">
    <citation type="submission" date="2016-10" db="EMBL/GenBank/DDBJ databases">
        <authorList>
            <person name="Varghese N."/>
            <person name="Submissions S."/>
        </authorList>
    </citation>
    <scope>NUCLEOTIDE SEQUENCE [LARGE SCALE GENOMIC DNA]</scope>
    <source>
        <strain evidence="8">DSM 26471</strain>
    </source>
</reference>
<keyword evidence="8" id="KW-1185">Reference proteome</keyword>
<dbReference type="STRING" id="588602.SAMN04487991_2486"/>
<evidence type="ECO:0000256" key="1">
    <source>
        <dbReference type="ARBA" id="ARBA00006295"/>
    </source>
</evidence>
<dbReference type="Pfam" id="PF17762">
    <property type="entry name" value="HTH_ParB"/>
    <property type="match status" value="1"/>
</dbReference>
<dbReference type="GO" id="GO:0007059">
    <property type="term" value="P:chromosome segregation"/>
    <property type="evidence" value="ECO:0007669"/>
    <property type="project" value="UniProtKB-KW"/>
</dbReference>
<comment type="function">
    <text evidence="4">Involved in chromosome partition. Localize to both poles of the predivisional cell following completion of DNA replication. Binds to the DNA origin of replication.</text>
</comment>
<evidence type="ECO:0000256" key="2">
    <source>
        <dbReference type="ARBA" id="ARBA00022829"/>
    </source>
</evidence>